<name>A0ABT0UY52_9ACTN</name>
<proteinExistence type="predicted"/>
<evidence type="ECO:0000256" key="4">
    <source>
        <dbReference type="ARBA" id="ARBA00022679"/>
    </source>
</evidence>
<protein>
    <recommendedName>
        <fullName evidence="2">histidine kinase</fullName>
        <ecNumber evidence="2">2.7.13.3</ecNumber>
    </recommendedName>
</protein>
<feature type="compositionally biased region" description="Basic and acidic residues" evidence="6">
    <location>
        <begin position="523"/>
        <end position="538"/>
    </location>
</feature>
<evidence type="ECO:0000256" key="5">
    <source>
        <dbReference type="ARBA" id="ARBA00022777"/>
    </source>
</evidence>
<dbReference type="RefSeq" id="WP_250923642.1">
    <property type="nucleotide sequence ID" value="NZ_JAMQAW010000070.1"/>
</dbReference>
<dbReference type="InterPro" id="IPR003594">
    <property type="entry name" value="HATPase_dom"/>
</dbReference>
<keyword evidence="8" id="KW-0547">Nucleotide-binding</keyword>
<feature type="compositionally biased region" description="Low complexity" evidence="6">
    <location>
        <begin position="421"/>
        <end position="432"/>
    </location>
</feature>
<gene>
    <name evidence="8" type="ORF">NBG84_34595</name>
</gene>
<dbReference type="Gene3D" id="3.30.565.10">
    <property type="entry name" value="Histidine kinase-like ATPase, C-terminal domain"/>
    <property type="match status" value="1"/>
</dbReference>
<dbReference type="GO" id="GO:0005524">
    <property type="term" value="F:ATP binding"/>
    <property type="evidence" value="ECO:0007669"/>
    <property type="project" value="UniProtKB-KW"/>
</dbReference>
<dbReference type="Proteomes" id="UP001431429">
    <property type="component" value="Unassembled WGS sequence"/>
</dbReference>
<keyword evidence="9" id="KW-1185">Reference proteome</keyword>
<feature type="compositionally biased region" description="Basic and acidic residues" evidence="6">
    <location>
        <begin position="448"/>
        <end position="468"/>
    </location>
</feature>
<keyword evidence="5" id="KW-0418">Kinase</keyword>
<dbReference type="PANTHER" id="PTHR45436">
    <property type="entry name" value="SENSOR HISTIDINE KINASE YKOH"/>
    <property type="match status" value="1"/>
</dbReference>
<dbReference type="Pfam" id="PF02518">
    <property type="entry name" value="HATPase_c"/>
    <property type="match status" value="1"/>
</dbReference>
<evidence type="ECO:0000259" key="7">
    <source>
        <dbReference type="Pfam" id="PF02518"/>
    </source>
</evidence>
<evidence type="ECO:0000256" key="6">
    <source>
        <dbReference type="SAM" id="MobiDB-lite"/>
    </source>
</evidence>
<evidence type="ECO:0000256" key="1">
    <source>
        <dbReference type="ARBA" id="ARBA00000085"/>
    </source>
</evidence>
<feature type="domain" description="Histidine kinase/HSP90-like ATPase" evidence="7">
    <location>
        <begin position="237"/>
        <end position="285"/>
    </location>
</feature>
<evidence type="ECO:0000256" key="3">
    <source>
        <dbReference type="ARBA" id="ARBA00022553"/>
    </source>
</evidence>
<accession>A0ABT0UY52</accession>
<sequence length="538" mass="56946">MIEIPDLAVIGLAAGTLSAFVLGGGLLRSRRQHVRQQAEITTLRSDLDSAREEVGRTSRAITAEVVHLAQRRLPAAATSSVHSHIQVPGPLRPDLLSGSALGAGLNQVLEGLLSAVTQERKRVDAAARAGMRGTTREIQAGLYRLQDVLRGLQQRYDEPELAETLFALDHENEQSLRRAQVAAVVCGAWVGLAREESHLVDAVTGGQSRLAGYHRIQIGNHLEDGTALVSHAVEPVAIIVAELLDNALRHSSPDTVVTVNLERAHHGVTVTVDDAGVGMAQDERGYAQRMVAGSDPILLSELGDPPRMGLAAIGQLTRQFDLTVDLSSPSPYGGVRAVLLINNHLLSHIDSTVRPPAAAAAHSTRRGSATTESAEVGPDPARPTLDAMPAQRNSETRSAAHPPATQPDRDSAQAPAPATERAPALGAPARPAGDGEEAPSHSAFAEPGTHEPVRSSAAHDGDRDDQVLPRRRRRTRPAPSADTPVRARPYAPVRTPEESAAALGALQAGTMAARNAEPVQEAAEPRRTVAELEGNDPR</sequence>
<dbReference type="EC" id="2.7.13.3" evidence="2"/>
<evidence type="ECO:0000313" key="9">
    <source>
        <dbReference type="Proteomes" id="UP001431429"/>
    </source>
</evidence>
<feature type="region of interest" description="Disordered" evidence="6">
    <location>
        <begin position="356"/>
        <end position="538"/>
    </location>
</feature>
<keyword evidence="4" id="KW-0808">Transferase</keyword>
<comment type="caution">
    <text evidence="8">The sequence shown here is derived from an EMBL/GenBank/DDBJ whole genome shotgun (WGS) entry which is preliminary data.</text>
</comment>
<dbReference type="EMBL" id="JAMQAW010000070">
    <property type="protein sequence ID" value="MCM2393347.1"/>
    <property type="molecule type" value="Genomic_DNA"/>
</dbReference>
<keyword evidence="3" id="KW-0597">Phosphoprotein</keyword>
<comment type="catalytic activity">
    <reaction evidence="1">
        <text>ATP + protein L-histidine = ADP + protein N-phospho-L-histidine.</text>
        <dbReference type="EC" id="2.7.13.3"/>
    </reaction>
</comment>
<dbReference type="PANTHER" id="PTHR45436:SF5">
    <property type="entry name" value="SENSOR HISTIDINE KINASE TRCS"/>
    <property type="match status" value="1"/>
</dbReference>
<evidence type="ECO:0000256" key="2">
    <source>
        <dbReference type="ARBA" id="ARBA00012438"/>
    </source>
</evidence>
<dbReference type="SUPFAM" id="SSF55874">
    <property type="entry name" value="ATPase domain of HSP90 chaperone/DNA topoisomerase II/histidine kinase"/>
    <property type="match status" value="1"/>
</dbReference>
<organism evidence="8 9">
    <name type="scientific">Streptomyces albipurpureus</name>
    <dbReference type="NCBI Taxonomy" id="2897419"/>
    <lineage>
        <taxon>Bacteria</taxon>
        <taxon>Bacillati</taxon>
        <taxon>Actinomycetota</taxon>
        <taxon>Actinomycetes</taxon>
        <taxon>Kitasatosporales</taxon>
        <taxon>Streptomycetaceae</taxon>
        <taxon>Streptomyces</taxon>
    </lineage>
</organism>
<evidence type="ECO:0000313" key="8">
    <source>
        <dbReference type="EMBL" id="MCM2393347.1"/>
    </source>
</evidence>
<keyword evidence="8" id="KW-0067">ATP-binding</keyword>
<dbReference type="InterPro" id="IPR050428">
    <property type="entry name" value="TCS_sensor_his_kinase"/>
</dbReference>
<dbReference type="CDD" id="cd00075">
    <property type="entry name" value="HATPase"/>
    <property type="match status" value="1"/>
</dbReference>
<reference evidence="8" key="1">
    <citation type="submission" date="2022-06" db="EMBL/GenBank/DDBJ databases">
        <title>Genome public.</title>
        <authorList>
            <person name="Sun Q."/>
        </authorList>
    </citation>
    <scope>NUCLEOTIDE SEQUENCE</scope>
    <source>
        <strain evidence="8">CWNU-1</strain>
    </source>
</reference>
<dbReference type="InterPro" id="IPR036890">
    <property type="entry name" value="HATPase_C_sf"/>
</dbReference>